<dbReference type="InterPro" id="IPR029060">
    <property type="entry name" value="PIN-like_dom_sf"/>
</dbReference>
<dbReference type="GO" id="GO:0004540">
    <property type="term" value="F:RNA nuclease activity"/>
    <property type="evidence" value="ECO:0007669"/>
    <property type="project" value="InterPro"/>
</dbReference>
<dbReference type="EMBL" id="BJUU01000004">
    <property type="protein sequence ID" value="GEK79710.1"/>
    <property type="molecule type" value="Genomic_DNA"/>
</dbReference>
<keyword evidence="1 6" id="KW-1277">Toxin-antitoxin system</keyword>
<evidence type="ECO:0000256" key="2">
    <source>
        <dbReference type="ARBA" id="ARBA00022722"/>
    </source>
</evidence>
<comment type="similarity">
    <text evidence="6">Belongs to the PINc/VapC protein family.</text>
</comment>
<keyword evidence="5 6" id="KW-0460">Magnesium</keyword>
<dbReference type="GO" id="GO:0016787">
    <property type="term" value="F:hydrolase activity"/>
    <property type="evidence" value="ECO:0007669"/>
    <property type="project" value="UniProtKB-KW"/>
</dbReference>
<keyword evidence="4 6" id="KW-0378">Hydrolase</keyword>
<comment type="function">
    <text evidence="6">Toxic component of a toxin-antitoxin (TA) system. An RNase.</text>
</comment>
<reference evidence="8 9" key="1">
    <citation type="submission" date="2019-07" db="EMBL/GenBank/DDBJ databases">
        <title>Whole genome shotgun sequence of Agrococcus baldri NBRC 103055.</title>
        <authorList>
            <person name="Hosoyama A."/>
            <person name="Uohara A."/>
            <person name="Ohji S."/>
            <person name="Ichikawa N."/>
        </authorList>
    </citation>
    <scope>NUCLEOTIDE SEQUENCE [LARGE SCALE GENOMIC DNA]</scope>
    <source>
        <strain evidence="8 9">NBRC 103055</strain>
    </source>
</reference>
<dbReference type="Proteomes" id="UP000321749">
    <property type="component" value="Unassembled WGS sequence"/>
</dbReference>
<dbReference type="SUPFAM" id="SSF88723">
    <property type="entry name" value="PIN domain-like"/>
    <property type="match status" value="1"/>
</dbReference>
<gene>
    <name evidence="8" type="primary">vapc46</name>
    <name evidence="6" type="synonym">vapC</name>
    <name evidence="8" type="ORF">ABA31_10610</name>
</gene>
<evidence type="ECO:0000256" key="4">
    <source>
        <dbReference type="ARBA" id="ARBA00022801"/>
    </source>
</evidence>
<keyword evidence="6" id="KW-0800">Toxin</keyword>
<sequence>MAHYIDTSAAAKLVLKEAESTAMRRWLLEETRVLVSSDLTRTELLRAVRRIAPDQAVLARRVLEELTLLTLATSTFEAAAHLDPALLRTLDALHLASALELGDDLEGLVTYDDRMAAAALAHGIPVVVPR</sequence>
<evidence type="ECO:0000256" key="5">
    <source>
        <dbReference type="ARBA" id="ARBA00022842"/>
    </source>
</evidence>
<name>A0AA87URQ5_9MICO</name>
<protein>
    <recommendedName>
        <fullName evidence="6">Ribonuclease VapC</fullName>
        <shortName evidence="6">RNase VapC</shortName>
        <ecNumber evidence="6">3.1.-.-</ecNumber>
    </recommendedName>
    <alternativeName>
        <fullName evidence="6">Toxin VapC</fullName>
    </alternativeName>
</protein>
<dbReference type="HAMAP" id="MF_00265">
    <property type="entry name" value="VapC_Nob1"/>
    <property type="match status" value="1"/>
</dbReference>
<evidence type="ECO:0000256" key="6">
    <source>
        <dbReference type="HAMAP-Rule" id="MF_00265"/>
    </source>
</evidence>
<dbReference type="Gene3D" id="3.40.50.1010">
    <property type="entry name" value="5'-nuclease"/>
    <property type="match status" value="1"/>
</dbReference>
<feature type="binding site" evidence="6">
    <location>
        <position position="6"/>
    </location>
    <ligand>
        <name>Mg(2+)</name>
        <dbReference type="ChEBI" id="CHEBI:18420"/>
    </ligand>
</feature>
<dbReference type="InterPro" id="IPR002716">
    <property type="entry name" value="PIN_dom"/>
</dbReference>
<dbReference type="InterPro" id="IPR022907">
    <property type="entry name" value="VapC_family"/>
</dbReference>
<comment type="cofactor">
    <cofactor evidence="6">
        <name>Mg(2+)</name>
        <dbReference type="ChEBI" id="CHEBI:18420"/>
    </cofactor>
</comment>
<evidence type="ECO:0000256" key="3">
    <source>
        <dbReference type="ARBA" id="ARBA00022723"/>
    </source>
</evidence>
<keyword evidence="9" id="KW-1185">Reference proteome</keyword>
<organism evidence="8 9">
    <name type="scientific">Agrococcus baldri</name>
    <dbReference type="NCBI Taxonomy" id="153730"/>
    <lineage>
        <taxon>Bacteria</taxon>
        <taxon>Bacillati</taxon>
        <taxon>Actinomycetota</taxon>
        <taxon>Actinomycetes</taxon>
        <taxon>Micrococcales</taxon>
        <taxon>Microbacteriaceae</taxon>
        <taxon>Agrococcus</taxon>
    </lineage>
</organism>
<dbReference type="GO" id="GO:0000287">
    <property type="term" value="F:magnesium ion binding"/>
    <property type="evidence" value="ECO:0007669"/>
    <property type="project" value="UniProtKB-UniRule"/>
</dbReference>
<dbReference type="EC" id="3.1.-.-" evidence="6"/>
<dbReference type="CDD" id="cd09874">
    <property type="entry name" value="PIN_MT3492-like"/>
    <property type="match status" value="1"/>
</dbReference>
<evidence type="ECO:0000256" key="1">
    <source>
        <dbReference type="ARBA" id="ARBA00022649"/>
    </source>
</evidence>
<dbReference type="GO" id="GO:0090729">
    <property type="term" value="F:toxin activity"/>
    <property type="evidence" value="ECO:0007669"/>
    <property type="project" value="UniProtKB-KW"/>
</dbReference>
<evidence type="ECO:0000313" key="8">
    <source>
        <dbReference type="EMBL" id="GEK79710.1"/>
    </source>
</evidence>
<evidence type="ECO:0000259" key="7">
    <source>
        <dbReference type="Pfam" id="PF01850"/>
    </source>
</evidence>
<dbReference type="Pfam" id="PF01850">
    <property type="entry name" value="PIN"/>
    <property type="match status" value="1"/>
</dbReference>
<keyword evidence="3 6" id="KW-0479">Metal-binding</keyword>
<dbReference type="RefSeq" id="WP_146793342.1">
    <property type="nucleotide sequence ID" value="NZ_BJUU01000004.1"/>
</dbReference>
<accession>A0AA87URQ5</accession>
<feature type="domain" description="PIN" evidence="7">
    <location>
        <begin position="4"/>
        <end position="119"/>
    </location>
</feature>
<evidence type="ECO:0000313" key="9">
    <source>
        <dbReference type="Proteomes" id="UP000321749"/>
    </source>
</evidence>
<feature type="binding site" evidence="6">
    <location>
        <position position="91"/>
    </location>
    <ligand>
        <name>Mg(2+)</name>
        <dbReference type="ChEBI" id="CHEBI:18420"/>
    </ligand>
</feature>
<dbReference type="AlphaFoldDB" id="A0AA87URQ5"/>
<comment type="caution">
    <text evidence="8">The sequence shown here is derived from an EMBL/GenBank/DDBJ whole genome shotgun (WGS) entry which is preliminary data.</text>
</comment>
<keyword evidence="2 6" id="KW-0540">Nuclease</keyword>
<proteinExistence type="inferred from homology"/>